<name>A0A0S3PZW0_9BRAD</name>
<dbReference type="InterPro" id="IPR042100">
    <property type="entry name" value="Bug_dom1"/>
</dbReference>
<feature type="chain" id="PRO_5006615847" evidence="2">
    <location>
        <begin position="22"/>
        <end position="319"/>
    </location>
</feature>
<protein>
    <submittedName>
        <fullName evidence="3">Tripartite tricarboxylate transporter family receptor</fullName>
    </submittedName>
</protein>
<dbReference type="KEGG" id="vgo:GJW-30_1_03979"/>
<evidence type="ECO:0000256" key="1">
    <source>
        <dbReference type="ARBA" id="ARBA00006987"/>
    </source>
</evidence>
<dbReference type="InterPro" id="IPR005064">
    <property type="entry name" value="BUG"/>
</dbReference>
<dbReference type="AlphaFoldDB" id="A0A0S3PZW0"/>
<dbReference type="Pfam" id="PF03401">
    <property type="entry name" value="TctC"/>
    <property type="match status" value="1"/>
</dbReference>
<dbReference type="PANTHER" id="PTHR42928:SF5">
    <property type="entry name" value="BLR1237 PROTEIN"/>
    <property type="match status" value="1"/>
</dbReference>
<dbReference type="PANTHER" id="PTHR42928">
    <property type="entry name" value="TRICARBOXYLATE-BINDING PROTEIN"/>
    <property type="match status" value="1"/>
</dbReference>
<comment type="similarity">
    <text evidence="1">Belongs to the UPF0065 (bug) family.</text>
</comment>
<dbReference type="SUPFAM" id="SSF53850">
    <property type="entry name" value="Periplasmic binding protein-like II"/>
    <property type="match status" value="1"/>
</dbReference>
<reference evidence="3 4" key="1">
    <citation type="submission" date="2015-08" db="EMBL/GenBank/DDBJ databases">
        <title>Investigation of the bacterial diversity of lava forest soil.</title>
        <authorList>
            <person name="Lee J.S."/>
        </authorList>
    </citation>
    <scope>NUCLEOTIDE SEQUENCE [LARGE SCALE GENOMIC DNA]</scope>
    <source>
        <strain evidence="3 4">GJW-30</strain>
    </source>
</reference>
<dbReference type="RefSeq" id="WP_157746797.1">
    <property type="nucleotide sequence ID" value="NZ_AP014946.1"/>
</dbReference>
<dbReference type="EMBL" id="AP014946">
    <property type="protein sequence ID" value="BAT61422.1"/>
    <property type="molecule type" value="Genomic_DNA"/>
</dbReference>
<evidence type="ECO:0000256" key="2">
    <source>
        <dbReference type="SAM" id="SignalP"/>
    </source>
</evidence>
<evidence type="ECO:0000313" key="4">
    <source>
        <dbReference type="Proteomes" id="UP000236884"/>
    </source>
</evidence>
<keyword evidence="4" id="KW-1185">Reference proteome</keyword>
<dbReference type="CDD" id="cd13578">
    <property type="entry name" value="PBP2_Bug27"/>
    <property type="match status" value="1"/>
</dbReference>
<sequence>MRSRILLLAAALSAFAGAAAAQEFPTRVVKLIVPQAPGGTTDVLGRALATKLSEKWKQPVVIENVTGGSGAVGSRQISVASPDGYALLFTYEGSQAINPHVIANQGFDAVKDFTPIATVARAGFMVIASNKLPVKDFAGFIALAREKPDELTYGSSGPGSANHLIGEMIKSAAGVRIRHVPYRGAAQSLTGVMTGEIDSAMQSVPSMAGQIDAGAIKPLAVTSAQRSTAAPNVPTIAESGVPGFEVTPWWGVLGPPNMDSALVKKIGADLNEIINSADLKDTFRKQGAETFQTTQPEFAKLLAADVEKWGKIVSQIQLK</sequence>
<keyword evidence="2" id="KW-0732">Signal</keyword>
<evidence type="ECO:0000313" key="3">
    <source>
        <dbReference type="EMBL" id="BAT61422.1"/>
    </source>
</evidence>
<dbReference type="Proteomes" id="UP000236884">
    <property type="component" value="Chromosome"/>
</dbReference>
<accession>A0A0S3PZW0</accession>
<proteinExistence type="inferred from homology"/>
<dbReference type="Gene3D" id="3.40.190.150">
    <property type="entry name" value="Bordetella uptake gene, domain 1"/>
    <property type="match status" value="1"/>
</dbReference>
<dbReference type="PIRSF" id="PIRSF017082">
    <property type="entry name" value="YflP"/>
    <property type="match status" value="1"/>
</dbReference>
<keyword evidence="3" id="KW-0675">Receptor</keyword>
<feature type="signal peptide" evidence="2">
    <location>
        <begin position="1"/>
        <end position="21"/>
    </location>
</feature>
<dbReference type="Gene3D" id="3.40.190.10">
    <property type="entry name" value="Periplasmic binding protein-like II"/>
    <property type="match status" value="1"/>
</dbReference>
<organism evidence="3 4">
    <name type="scientific">Variibacter gotjawalensis</name>
    <dbReference type="NCBI Taxonomy" id="1333996"/>
    <lineage>
        <taxon>Bacteria</taxon>
        <taxon>Pseudomonadati</taxon>
        <taxon>Pseudomonadota</taxon>
        <taxon>Alphaproteobacteria</taxon>
        <taxon>Hyphomicrobiales</taxon>
        <taxon>Nitrobacteraceae</taxon>
        <taxon>Variibacter</taxon>
    </lineage>
</organism>
<gene>
    <name evidence="3" type="ORF">GJW-30_1_03979</name>
</gene>